<sequence length="360" mass="39233">MDPCSGDPHLGGASWLLGLTSLLLRVCSTGTQGSAAHGSGVEDSGNPVSLKGMQGASVLFHVIRNPDLPAGVELEKMTWGMFSGANYTTVLQVSPGARDPEWVNFQDKFQKRVRVLNMTTLTMNNLILEDTGLYRVRDSYTKGRQYDRDFNLTVYEPLPLPQMGTTNLSITPGWCNVTVQCDTPDTREDMTISWRSKGLPKELEQGGAPGPAPNPWTLALSLPLSQPSASLTCVLSNQVDQKTATLDLGDICGHADPQEQADASQLPTILRVVVVLLLILGAGLFLWRTRVKKSLEPGRGVGSLEEHRDPDGGIHYAELSQQESGYSRDQDRSAARLKGEMPLTTVYSEVRRPGVAMMRI</sequence>
<organism evidence="8 9">
    <name type="scientific">Nyctereutes procyonoides</name>
    <name type="common">Raccoon dog</name>
    <name type="synonym">Canis procyonoides</name>
    <dbReference type="NCBI Taxonomy" id="34880"/>
    <lineage>
        <taxon>Eukaryota</taxon>
        <taxon>Metazoa</taxon>
        <taxon>Chordata</taxon>
        <taxon>Craniata</taxon>
        <taxon>Vertebrata</taxon>
        <taxon>Euteleostomi</taxon>
        <taxon>Mammalia</taxon>
        <taxon>Eutheria</taxon>
        <taxon>Laurasiatheria</taxon>
        <taxon>Carnivora</taxon>
        <taxon>Caniformia</taxon>
        <taxon>Canidae</taxon>
        <taxon>Nyctereutes</taxon>
    </lineage>
</organism>
<dbReference type="SUPFAM" id="SSF48726">
    <property type="entry name" value="Immunoglobulin"/>
    <property type="match status" value="1"/>
</dbReference>
<evidence type="ECO:0000256" key="3">
    <source>
        <dbReference type="ARBA" id="ARBA00023136"/>
    </source>
</evidence>
<keyword evidence="2 6" id="KW-0732">Signal</keyword>
<evidence type="ECO:0000256" key="4">
    <source>
        <dbReference type="ARBA" id="ARBA00023180"/>
    </source>
</evidence>
<evidence type="ECO:0000313" key="8">
    <source>
        <dbReference type="EMBL" id="CAD7674712.1"/>
    </source>
</evidence>
<dbReference type="Gene3D" id="2.60.40.10">
    <property type="entry name" value="Immunoglobulins"/>
    <property type="match status" value="2"/>
</dbReference>
<dbReference type="GO" id="GO:0016020">
    <property type="term" value="C:membrane"/>
    <property type="evidence" value="ECO:0007669"/>
    <property type="project" value="UniProtKB-SubCell"/>
</dbReference>
<dbReference type="PROSITE" id="PS50835">
    <property type="entry name" value="IG_LIKE"/>
    <property type="match status" value="1"/>
</dbReference>
<keyword evidence="5" id="KW-0812">Transmembrane</keyword>
<dbReference type="AlphaFoldDB" id="A0A811YJV2"/>
<comment type="caution">
    <text evidence="8">The sequence shown here is derived from an EMBL/GenBank/DDBJ whole genome shotgun (WGS) entry which is preliminary data.</text>
</comment>
<feature type="transmembrane region" description="Helical" evidence="5">
    <location>
        <begin position="268"/>
        <end position="287"/>
    </location>
</feature>
<proteinExistence type="predicted"/>
<evidence type="ECO:0000256" key="5">
    <source>
        <dbReference type="SAM" id="Phobius"/>
    </source>
</evidence>
<dbReference type="PANTHER" id="PTHR12080:SF110">
    <property type="entry name" value="IG-LIKE DOMAIN-CONTAINING PROTEIN"/>
    <property type="match status" value="1"/>
</dbReference>
<dbReference type="InterPro" id="IPR013783">
    <property type="entry name" value="Ig-like_fold"/>
</dbReference>
<evidence type="ECO:0000256" key="1">
    <source>
        <dbReference type="ARBA" id="ARBA00004370"/>
    </source>
</evidence>
<dbReference type="InterPro" id="IPR015631">
    <property type="entry name" value="CD2/SLAM_rcpt"/>
</dbReference>
<keyword evidence="9" id="KW-1185">Reference proteome</keyword>
<gene>
    <name evidence="8" type="ORF">NYPRO_LOCUS7507</name>
</gene>
<evidence type="ECO:0000256" key="2">
    <source>
        <dbReference type="ARBA" id="ARBA00022729"/>
    </source>
</evidence>
<reference evidence="8" key="1">
    <citation type="submission" date="2020-12" db="EMBL/GenBank/DDBJ databases">
        <authorList>
            <consortium name="Molecular Ecology Group"/>
        </authorList>
    </citation>
    <scope>NUCLEOTIDE SEQUENCE</scope>
    <source>
        <strain evidence="8">TBG_1078</strain>
    </source>
</reference>
<evidence type="ECO:0000256" key="6">
    <source>
        <dbReference type="SAM" id="SignalP"/>
    </source>
</evidence>
<dbReference type="InterPro" id="IPR007110">
    <property type="entry name" value="Ig-like_dom"/>
</dbReference>
<accession>A0A811YJV2</accession>
<dbReference type="EMBL" id="CAJHUB010000673">
    <property type="protein sequence ID" value="CAD7674712.1"/>
    <property type="molecule type" value="Genomic_DNA"/>
</dbReference>
<name>A0A811YJV2_NYCPR</name>
<keyword evidence="3 5" id="KW-0472">Membrane</keyword>
<dbReference type="PANTHER" id="PTHR12080">
    <property type="entry name" value="SIGNALING LYMPHOCYTIC ACTIVATION MOLECULE"/>
    <property type="match status" value="1"/>
</dbReference>
<keyword evidence="4" id="KW-0325">Glycoprotein</keyword>
<protein>
    <submittedName>
        <fullName evidence="8">(raccoon dog) hypothetical protein</fullName>
    </submittedName>
</protein>
<keyword evidence="5" id="KW-1133">Transmembrane helix</keyword>
<evidence type="ECO:0000313" key="9">
    <source>
        <dbReference type="Proteomes" id="UP000645828"/>
    </source>
</evidence>
<evidence type="ECO:0000259" key="7">
    <source>
        <dbReference type="PROSITE" id="PS50835"/>
    </source>
</evidence>
<dbReference type="InterPro" id="IPR036179">
    <property type="entry name" value="Ig-like_dom_sf"/>
</dbReference>
<comment type="subcellular location">
    <subcellularLocation>
        <location evidence="1">Membrane</location>
    </subcellularLocation>
</comment>
<feature type="domain" description="Ig-like" evidence="7">
    <location>
        <begin position="161"/>
        <end position="245"/>
    </location>
</feature>
<feature type="signal peptide" evidence="6">
    <location>
        <begin position="1"/>
        <end position="33"/>
    </location>
</feature>
<feature type="chain" id="PRO_5032656648" evidence="6">
    <location>
        <begin position="34"/>
        <end position="360"/>
    </location>
</feature>
<dbReference type="Proteomes" id="UP000645828">
    <property type="component" value="Unassembled WGS sequence"/>
</dbReference>